<organism evidence="2 3">
    <name type="scientific">Piscibacillus salipiscarius</name>
    <dbReference type="NCBI Taxonomy" id="299480"/>
    <lineage>
        <taxon>Bacteria</taxon>
        <taxon>Bacillati</taxon>
        <taxon>Bacillota</taxon>
        <taxon>Bacilli</taxon>
        <taxon>Bacillales</taxon>
        <taxon>Bacillaceae</taxon>
        <taxon>Piscibacillus</taxon>
    </lineage>
</organism>
<dbReference type="InterPro" id="IPR052519">
    <property type="entry name" value="Euk-type_GlcNAc_Kinase"/>
</dbReference>
<protein>
    <submittedName>
        <fullName evidence="2">N-acetylglucosamine kinase</fullName>
    </submittedName>
</protein>
<gene>
    <name evidence="2" type="ORF">ACFSW4_09185</name>
</gene>
<dbReference type="Pfam" id="PF01869">
    <property type="entry name" value="BcrAD_BadFG"/>
    <property type="match status" value="1"/>
</dbReference>
<accession>A0ABW5QAJ7</accession>
<dbReference type="RefSeq" id="WP_054751788.1">
    <property type="nucleotide sequence ID" value="NZ_JBHUMZ010000021.1"/>
</dbReference>
<evidence type="ECO:0000313" key="2">
    <source>
        <dbReference type="EMBL" id="MFD2639034.1"/>
    </source>
</evidence>
<dbReference type="Proteomes" id="UP001597452">
    <property type="component" value="Unassembled WGS sequence"/>
</dbReference>
<comment type="caution">
    <text evidence="2">The sequence shown here is derived from an EMBL/GenBank/DDBJ whole genome shotgun (WGS) entry which is preliminary data.</text>
</comment>
<dbReference type="PANTHER" id="PTHR43190:SF3">
    <property type="entry name" value="N-ACETYL-D-GLUCOSAMINE KINASE"/>
    <property type="match status" value="1"/>
</dbReference>
<evidence type="ECO:0000313" key="3">
    <source>
        <dbReference type="Proteomes" id="UP001597452"/>
    </source>
</evidence>
<dbReference type="PANTHER" id="PTHR43190">
    <property type="entry name" value="N-ACETYL-D-GLUCOSAMINE KINASE"/>
    <property type="match status" value="1"/>
</dbReference>
<keyword evidence="3" id="KW-1185">Reference proteome</keyword>
<name>A0ABW5QAJ7_9BACI</name>
<feature type="domain" description="ATPase BadF/BadG/BcrA/BcrD type" evidence="1">
    <location>
        <begin position="5"/>
        <end position="297"/>
    </location>
</feature>
<reference evidence="3" key="1">
    <citation type="journal article" date="2019" name="Int. J. Syst. Evol. Microbiol.">
        <title>The Global Catalogue of Microorganisms (GCM) 10K type strain sequencing project: providing services to taxonomists for standard genome sequencing and annotation.</title>
        <authorList>
            <consortium name="The Broad Institute Genomics Platform"/>
            <consortium name="The Broad Institute Genome Sequencing Center for Infectious Disease"/>
            <person name="Wu L."/>
            <person name="Ma J."/>
        </authorList>
    </citation>
    <scope>NUCLEOTIDE SEQUENCE [LARGE SCALE GENOMIC DNA]</scope>
    <source>
        <strain evidence="3">TISTR 1571</strain>
    </source>
</reference>
<dbReference type="EMBL" id="JBHUMZ010000021">
    <property type="protein sequence ID" value="MFD2639034.1"/>
    <property type="molecule type" value="Genomic_DNA"/>
</dbReference>
<dbReference type="Gene3D" id="3.30.420.40">
    <property type="match status" value="2"/>
</dbReference>
<dbReference type="SUPFAM" id="SSF53067">
    <property type="entry name" value="Actin-like ATPase domain"/>
    <property type="match status" value="2"/>
</dbReference>
<keyword evidence="2" id="KW-0808">Transferase</keyword>
<sequence>MTYVIGIDGGGTKTKAILADEFGNVYASVTTGPSNPNAMMKEELAETINYIFNELEKQALKQFNACKLCFAGMSGIGETKNYNLLKGLFACQCENSQMQVVMNNDAINALYAGTLGEDGIVHISGTGSITLSLFNNKIDRVGGWGYLFDDLGSGFAIGEASLAAVFQSFDGRGSVTSLTPRLLKHFNCEEVPELVKVIYNAPNHRVKVAEISPLTFECAADGDSIANEIIHSISKDIAHSINTLIKSRNKEAETITVILSGGIFKRADIMIPKLKEHIKYPVSLETIKVEPVFGAVIAALNELGVKRDDEFVNRINEQY</sequence>
<dbReference type="InterPro" id="IPR002731">
    <property type="entry name" value="ATPase_BadF"/>
</dbReference>
<dbReference type="InterPro" id="IPR043129">
    <property type="entry name" value="ATPase_NBD"/>
</dbReference>
<dbReference type="CDD" id="cd24007">
    <property type="entry name" value="ASKHA_NBD_eukNAGK-like"/>
    <property type="match status" value="1"/>
</dbReference>
<evidence type="ECO:0000259" key="1">
    <source>
        <dbReference type="Pfam" id="PF01869"/>
    </source>
</evidence>
<keyword evidence="2" id="KW-0418">Kinase</keyword>
<proteinExistence type="predicted"/>
<dbReference type="GO" id="GO:0016301">
    <property type="term" value="F:kinase activity"/>
    <property type="evidence" value="ECO:0007669"/>
    <property type="project" value="UniProtKB-KW"/>
</dbReference>